<dbReference type="GO" id="GO:0000166">
    <property type="term" value="F:nucleotide binding"/>
    <property type="evidence" value="ECO:0007669"/>
    <property type="project" value="InterPro"/>
</dbReference>
<feature type="domain" description="Gfo/Idh/MocA-like oxidoreductase bacterial type C-terminal" evidence="2">
    <location>
        <begin position="203"/>
        <end position="298"/>
    </location>
</feature>
<name>A0A5C5Z9S6_9BACT</name>
<organism evidence="3 4">
    <name type="scientific">Novipirellula herctigrandis</name>
    <dbReference type="NCBI Taxonomy" id="2527986"/>
    <lineage>
        <taxon>Bacteria</taxon>
        <taxon>Pseudomonadati</taxon>
        <taxon>Planctomycetota</taxon>
        <taxon>Planctomycetia</taxon>
        <taxon>Pirellulales</taxon>
        <taxon>Pirellulaceae</taxon>
        <taxon>Novipirellula</taxon>
    </lineage>
</organism>
<evidence type="ECO:0000313" key="3">
    <source>
        <dbReference type="EMBL" id="TWT83561.1"/>
    </source>
</evidence>
<dbReference type="InterPro" id="IPR006311">
    <property type="entry name" value="TAT_signal"/>
</dbReference>
<dbReference type="EMBL" id="SJPJ01000001">
    <property type="protein sequence ID" value="TWT83561.1"/>
    <property type="molecule type" value="Genomic_DNA"/>
</dbReference>
<proteinExistence type="predicted"/>
<dbReference type="EC" id="1.1.1.18" evidence="3"/>
<dbReference type="InterPro" id="IPR036291">
    <property type="entry name" value="NAD(P)-bd_dom_sf"/>
</dbReference>
<evidence type="ECO:0000313" key="4">
    <source>
        <dbReference type="Proteomes" id="UP000315010"/>
    </source>
</evidence>
<dbReference type="SUPFAM" id="SSF55347">
    <property type="entry name" value="Glyceraldehyde-3-phosphate dehydrogenase-like, C-terminal domain"/>
    <property type="match status" value="1"/>
</dbReference>
<feature type="domain" description="Gfo/Idh/MocA-like oxidoreductase N-terminal" evidence="1">
    <location>
        <begin position="41"/>
        <end position="158"/>
    </location>
</feature>
<keyword evidence="3" id="KW-0560">Oxidoreductase</keyword>
<dbReference type="InterPro" id="IPR000683">
    <property type="entry name" value="Gfo/Idh/MocA-like_OxRdtase_N"/>
</dbReference>
<dbReference type="RefSeq" id="WP_146400820.1">
    <property type="nucleotide sequence ID" value="NZ_SJPJ01000001.1"/>
</dbReference>
<dbReference type="PANTHER" id="PTHR43818:SF5">
    <property type="entry name" value="OXIDOREDUCTASE FAMILY PROTEIN"/>
    <property type="match status" value="1"/>
</dbReference>
<sequence>MSKPNSMLNRRQLLAAGMATGLTTAIAPRFLHAANANDEINVGFVSCGGRANGLMGMFDSIDGVNIAGLCDPDENRLGAAKQRFPKAQGWADLRDLIQSDSIDVVVVATCNHWHCLAAIMAMEAGKDVYVEKPLSHSQWEGKQAVAASRKYDRICQIGTQQRSDPMQAEIKKFLHQEKALGDIVSGRVNRYGIRLPIGLRETPLEIEKNVAYDLWLGPAQDQPIYRNNLHYDWHWDFNTGSGEMGNWGVHVLDDFRNNVLQDSVKLPRRIFVGGGRLGEKDAGNTPNVHFAYFDTGSIPVVIGLSGLPEKPGAKKSPGHPGPNSGYIAYCEGGRLEGQRGSASAFDADGKKIRSFKGDAGRTHQANFIEAVRTRDRSIQNADVEVGNDSTGWCNLVNVGFQVGAPYTAAEANGLEMPQWQSLIGEMKTHLAENEIQIESDQIKLSPMLELDPETEQFVGEGSAQGNAMLKRQYRSGYEVPELA</sequence>
<dbReference type="OrthoDB" id="9788246at2"/>
<dbReference type="PANTHER" id="PTHR43818">
    <property type="entry name" value="BCDNA.GH03377"/>
    <property type="match status" value="1"/>
</dbReference>
<dbReference type="Gene3D" id="3.40.50.720">
    <property type="entry name" value="NAD(P)-binding Rossmann-like Domain"/>
    <property type="match status" value="1"/>
</dbReference>
<reference evidence="3 4" key="1">
    <citation type="submission" date="2019-02" db="EMBL/GenBank/DDBJ databases">
        <title>Deep-cultivation of Planctomycetes and their phenomic and genomic characterization uncovers novel biology.</title>
        <authorList>
            <person name="Wiegand S."/>
            <person name="Jogler M."/>
            <person name="Boedeker C."/>
            <person name="Pinto D."/>
            <person name="Vollmers J."/>
            <person name="Rivas-Marin E."/>
            <person name="Kohn T."/>
            <person name="Peeters S.H."/>
            <person name="Heuer A."/>
            <person name="Rast P."/>
            <person name="Oberbeckmann S."/>
            <person name="Bunk B."/>
            <person name="Jeske O."/>
            <person name="Meyerdierks A."/>
            <person name="Storesund J.E."/>
            <person name="Kallscheuer N."/>
            <person name="Luecker S."/>
            <person name="Lage O.M."/>
            <person name="Pohl T."/>
            <person name="Merkel B.J."/>
            <person name="Hornburger P."/>
            <person name="Mueller R.-W."/>
            <person name="Bruemmer F."/>
            <person name="Labrenz M."/>
            <person name="Spormann A.M."/>
            <person name="Op Den Camp H."/>
            <person name="Overmann J."/>
            <person name="Amann R."/>
            <person name="Jetten M.S.M."/>
            <person name="Mascher T."/>
            <person name="Medema M.H."/>
            <person name="Devos D.P."/>
            <person name="Kaster A.-K."/>
            <person name="Ovreas L."/>
            <person name="Rohde M."/>
            <person name="Galperin M.Y."/>
            <person name="Jogler C."/>
        </authorList>
    </citation>
    <scope>NUCLEOTIDE SEQUENCE [LARGE SCALE GENOMIC DNA]</scope>
    <source>
        <strain evidence="3 4">CA13</strain>
    </source>
</reference>
<gene>
    <name evidence="3" type="primary">iolG_17</name>
    <name evidence="3" type="ORF">CA13_50270</name>
</gene>
<accession>A0A5C5Z9S6</accession>
<evidence type="ECO:0000259" key="2">
    <source>
        <dbReference type="Pfam" id="PF19051"/>
    </source>
</evidence>
<evidence type="ECO:0000259" key="1">
    <source>
        <dbReference type="Pfam" id="PF01408"/>
    </source>
</evidence>
<protein>
    <submittedName>
        <fullName evidence="3">Inositol 2-dehydrogenase</fullName>
        <ecNumber evidence="3">1.1.1.18</ecNumber>
    </submittedName>
</protein>
<dbReference type="AlphaFoldDB" id="A0A5C5Z9S6"/>
<dbReference type="SUPFAM" id="SSF51735">
    <property type="entry name" value="NAD(P)-binding Rossmann-fold domains"/>
    <property type="match status" value="1"/>
</dbReference>
<dbReference type="InterPro" id="IPR043906">
    <property type="entry name" value="Gfo/Idh/MocA_OxRdtase_bact_C"/>
</dbReference>
<dbReference type="GO" id="GO:0050112">
    <property type="term" value="F:inositol 2-dehydrogenase (NAD+) activity"/>
    <property type="evidence" value="ECO:0007669"/>
    <property type="project" value="UniProtKB-EC"/>
</dbReference>
<dbReference type="Proteomes" id="UP000315010">
    <property type="component" value="Unassembled WGS sequence"/>
</dbReference>
<keyword evidence="4" id="KW-1185">Reference proteome</keyword>
<dbReference type="Gene3D" id="3.30.360.10">
    <property type="entry name" value="Dihydrodipicolinate Reductase, domain 2"/>
    <property type="match status" value="1"/>
</dbReference>
<dbReference type="InterPro" id="IPR050463">
    <property type="entry name" value="Gfo/Idh/MocA_oxidrdct_glycsds"/>
</dbReference>
<dbReference type="Pfam" id="PF01408">
    <property type="entry name" value="GFO_IDH_MocA"/>
    <property type="match status" value="1"/>
</dbReference>
<dbReference type="Pfam" id="PF19051">
    <property type="entry name" value="GFO_IDH_MocA_C2"/>
    <property type="match status" value="1"/>
</dbReference>
<dbReference type="PROSITE" id="PS51318">
    <property type="entry name" value="TAT"/>
    <property type="match status" value="1"/>
</dbReference>
<comment type="caution">
    <text evidence="3">The sequence shown here is derived from an EMBL/GenBank/DDBJ whole genome shotgun (WGS) entry which is preliminary data.</text>
</comment>